<reference evidence="7" key="1">
    <citation type="submission" date="2023-08" db="EMBL/GenBank/DDBJ databases">
        <title>Complete genome sequence of Sinorhizobium chiapanecum ITTG S70 isolated from Acaciella angustissima nodules in Chiapas-Mexico.</title>
        <authorList>
            <person name="Rincon-Rosales R."/>
            <person name="Rogel M.A."/>
            <person name="Rincon-Medina C.I."/>
            <person name="Guerrero G."/>
            <person name="Manzano-Gomez L.A."/>
            <person name="Lopez-Lopez A."/>
            <person name="Rincon Molina F.A."/>
            <person name="Martinez-Romero E."/>
        </authorList>
    </citation>
    <scope>NUCLEOTIDE SEQUENCE</scope>
    <source>
        <strain evidence="7">ITTG S70</strain>
    </source>
</reference>
<dbReference type="InterPro" id="IPR038488">
    <property type="entry name" value="Integrase_DNA-bd_sf"/>
</dbReference>
<gene>
    <name evidence="7" type="ORF">RB548_19705</name>
</gene>
<dbReference type="CDD" id="cd00801">
    <property type="entry name" value="INT_P4_C"/>
    <property type="match status" value="1"/>
</dbReference>
<name>A0ABZ2BBH5_9HYPH</name>
<dbReference type="InterPro" id="IPR002104">
    <property type="entry name" value="Integrase_catalytic"/>
</dbReference>
<sequence length="405" mass="45056">MARPLHKLTPNGVKYETRPGRHSDGGGLYLQVAPTGSRSWIYMFKIGNKRTAVGLGGYPTLSLADARAKAEVCRKWLAHGLNPLTESRKEAAPPFRVAVERFLDAERLSTWKNSKHRDQWSMTLGESYCKSILDKPVDEIGTAEVLAVLKPVWSSKSETASRLRGRIERVLAFAEAQGWREGKNPAQWRGNLDAILPPRQKLTRGHHKALAYADVPAFMASLRDRIGVAARAMEFLVLTAARSGEVVGARWDEIDLKNRVWTVPASRMKAGREHRVPLSPRAVQILEAMAEVRRADHPYVFPGQKAKRPVSAASMEMLLRRLKAKTSTTCHGFRSSFRDWCGDATPFPREVAEAALAHAVGDATERAYRRSDALEKRRELMTLWADHIGGEDKGGKVIALAAKRG</sequence>
<proteinExistence type="inferred from homology"/>
<dbReference type="SUPFAM" id="SSF56349">
    <property type="entry name" value="DNA breaking-rejoining enzymes"/>
    <property type="match status" value="1"/>
</dbReference>
<evidence type="ECO:0000256" key="5">
    <source>
        <dbReference type="SAM" id="MobiDB-lite"/>
    </source>
</evidence>
<dbReference type="InterPro" id="IPR025166">
    <property type="entry name" value="Integrase_DNA_bind_dom"/>
</dbReference>
<comment type="similarity">
    <text evidence="1">Belongs to the 'phage' integrase family.</text>
</comment>
<keyword evidence="4" id="KW-0233">DNA recombination</keyword>
<dbReference type="Pfam" id="PF00589">
    <property type="entry name" value="Phage_integrase"/>
    <property type="match status" value="1"/>
</dbReference>
<accession>A0ABZ2BBH5</accession>
<evidence type="ECO:0000256" key="2">
    <source>
        <dbReference type="ARBA" id="ARBA00022908"/>
    </source>
</evidence>
<dbReference type="EMBL" id="CP133148">
    <property type="protein sequence ID" value="WVT03671.1"/>
    <property type="molecule type" value="Genomic_DNA"/>
</dbReference>
<evidence type="ECO:0000256" key="3">
    <source>
        <dbReference type="ARBA" id="ARBA00023125"/>
    </source>
</evidence>
<keyword evidence="3" id="KW-0238">DNA-binding</keyword>
<feature type="domain" description="Tyr recombinase" evidence="6">
    <location>
        <begin position="205"/>
        <end position="381"/>
    </location>
</feature>
<evidence type="ECO:0000313" key="7">
    <source>
        <dbReference type="EMBL" id="WVT03671.1"/>
    </source>
</evidence>
<keyword evidence="2" id="KW-0229">DNA integration</keyword>
<dbReference type="InterPro" id="IPR010998">
    <property type="entry name" value="Integrase_recombinase_N"/>
</dbReference>
<dbReference type="Gene3D" id="1.10.150.130">
    <property type="match status" value="1"/>
</dbReference>
<dbReference type="Pfam" id="PF13356">
    <property type="entry name" value="Arm-DNA-bind_3"/>
    <property type="match status" value="1"/>
</dbReference>
<evidence type="ECO:0000259" key="6">
    <source>
        <dbReference type="PROSITE" id="PS51898"/>
    </source>
</evidence>
<dbReference type="InterPro" id="IPR050808">
    <property type="entry name" value="Phage_Integrase"/>
</dbReference>
<dbReference type="InterPro" id="IPR013762">
    <property type="entry name" value="Integrase-like_cat_sf"/>
</dbReference>
<dbReference type="Gene3D" id="3.30.160.390">
    <property type="entry name" value="Integrase, DNA-binding domain"/>
    <property type="match status" value="1"/>
</dbReference>
<dbReference type="InterPro" id="IPR011010">
    <property type="entry name" value="DNA_brk_join_enz"/>
</dbReference>
<dbReference type="RefSeq" id="WP_331372881.1">
    <property type="nucleotide sequence ID" value="NZ_CP133148.1"/>
</dbReference>
<protein>
    <submittedName>
        <fullName evidence="7">Tyrosine-type recombinase/integrase</fullName>
    </submittedName>
</protein>
<evidence type="ECO:0000313" key="8">
    <source>
        <dbReference type="Proteomes" id="UP001432360"/>
    </source>
</evidence>
<dbReference type="PROSITE" id="PS51898">
    <property type="entry name" value="TYR_RECOMBINASE"/>
    <property type="match status" value="1"/>
</dbReference>
<dbReference type="PANTHER" id="PTHR30629:SF2">
    <property type="entry name" value="PROPHAGE INTEGRASE INTS-RELATED"/>
    <property type="match status" value="1"/>
</dbReference>
<dbReference type="Proteomes" id="UP001432360">
    <property type="component" value="Chromosome"/>
</dbReference>
<dbReference type="Pfam" id="PF22022">
    <property type="entry name" value="Phage_int_M"/>
    <property type="match status" value="1"/>
</dbReference>
<feature type="region of interest" description="Disordered" evidence="5">
    <location>
        <begin position="1"/>
        <end position="20"/>
    </location>
</feature>
<organism evidence="7 8">
    <name type="scientific">Sinorhizobium chiapasense</name>
    <dbReference type="NCBI Taxonomy" id="501572"/>
    <lineage>
        <taxon>Bacteria</taxon>
        <taxon>Pseudomonadati</taxon>
        <taxon>Pseudomonadota</taxon>
        <taxon>Alphaproteobacteria</taxon>
        <taxon>Hyphomicrobiales</taxon>
        <taxon>Rhizobiaceae</taxon>
        <taxon>Sinorhizobium/Ensifer group</taxon>
        <taxon>Sinorhizobium</taxon>
    </lineage>
</organism>
<dbReference type="Gene3D" id="1.10.443.10">
    <property type="entry name" value="Intergrase catalytic core"/>
    <property type="match status" value="1"/>
</dbReference>
<dbReference type="InterPro" id="IPR053876">
    <property type="entry name" value="Phage_int_M"/>
</dbReference>
<keyword evidence="8" id="KW-1185">Reference proteome</keyword>
<evidence type="ECO:0000256" key="1">
    <source>
        <dbReference type="ARBA" id="ARBA00008857"/>
    </source>
</evidence>
<evidence type="ECO:0000256" key="4">
    <source>
        <dbReference type="ARBA" id="ARBA00023172"/>
    </source>
</evidence>
<dbReference type="PANTHER" id="PTHR30629">
    <property type="entry name" value="PROPHAGE INTEGRASE"/>
    <property type="match status" value="1"/>
</dbReference>